<evidence type="ECO:0000313" key="6">
    <source>
        <dbReference type="EMBL" id="KFI93921.1"/>
    </source>
</evidence>
<dbReference type="eggNOG" id="COG1609">
    <property type="taxonomic scope" value="Bacteria"/>
</dbReference>
<dbReference type="SUPFAM" id="SSF53822">
    <property type="entry name" value="Periplasmic binding protein-like I"/>
    <property type="match status" value="1"/>
</dbReference>
<evidence type="ECO:0000313" key="7">
    <source>
        <dbReference type="Proteomes" id="UP000029033"/>
    </source>
</evidence>
<dbReference type="InterPro" id="IPR010982">
    <property type="entry name" value="Lambda_DNA-bd_dom_sf"/>
</dbReference>
<name>A0A087DEH1_9BIFI</name>
<organism evidence="6 7">
    <name type="scientific">Bifidobacterium scardovii</name>
    <dbReference type="NCBI Taxonomy" id="158787"/>
    <lineage>
        <taxon>Bacteria</taxon>
        <taxon>Bacillati</taxon>
        <taxon>Actinomycetota</taxon>
        <taxon>Actinomycetes</taxon>
        <taxon>Bifidobacteriales</taxon>
        <taxon>Bifidobacteriaceae</taxon>
        <taxon>Bifidobacterium</taxon>
    </lineage>
</organism>
<dbReference type="InterPro" id="IPR046335">
    <property type="entry name" value="LacI/GalR-like_sensor"/>
</dbReference>
<evidence type="ECO:0000259" key="5">
    <source>
        <dbReference type="PROSITE" id="PS50932"/>
    </source>
</evidence>
<dbReference type="SMART" id="SM00354">
    <property type="entry name" value="HTH_LACI"/>
    <property type="match status" value="1"/>
</dbReference>
<sequence length="380" mass="41116">MVTLKDVANRAGVSLSTAGAALRGESIVKTTTKELILQAARELGYSTNLPARYLKKGRTGAIAVMIPRILQPYYARLAYAIDAEASRHGLRTIIQQTGYTSMSEESALHRINSMPCDGLILNMSNVDADHLHTMIGNHPTVLLNYHADPPLFDNVASPIASSATTAFGYLRGRGYRRVAIIGGQRIDRFEPDLQAQKTHTHYVMQALESTGLGSPGDFVYCSWSVDGGLDAARVLCTPAAESADRHGTEGAGDTGIPTGGPQPVGDTGRTVEAGTTPPLRERLVDRYDAFYCMNDLIAYGLIRGLRDAGIRVPDDKAVFGNDGIQDPDYMVPRLSTVAVDYDDMARKAVAMLIERINDPSLERAPRREVAECHLVIGESA</sequence>
<dbReference type="CDD" id="cd06267">
    <property type="entry name" value="PBP1_LacI_sugar_binding-like"/>
    <property type="match status" value="1"/>
</dbReference>
<dbReference type="PROSITE" id="PS50932">
    <property type="entry name" value="HTH_LACI_2"/>
    <property type="match status" value="1"/>
</dbReference>
<keyword evidence="2" id="KW-0238">DNA-binding</keyword>
<dbReference type="Pfam" id="PF00356">
    <property type="entry name" value="LacI"/>
    <property type="match status" value="1"/>
</dbReference>
<keyword evidence="3" id="KW-0804">Transcription</keyword>
<dbReference type="GO" id="GO:0003700">
    <property type="term" value="F:DNA-binding transcription factor activity"/>
    <property type="evidence" value="ECO:0007669"/>
    <property type="project" value="TreeGrafter"/>
</dbReference>
<dbReference type="CDD" id="cd01392">
    <property type="entry name" value="HTH_LacI"/>
    <property type="match status" value="1"/>
</dbReference>
<accession>A0A087DEH1</accession>
<dbReference type="EMBL" id="JGZO01000011">
    <property type="protein sequence ID" value="KFI93921.1"/>
    <property type="molecule type" value="Genomic_DNA"/>
</dbReference>
<dbReference type="PANTHER" id="PTHR30146:SF109">
    <property type="entry name" value="HTH-TYPE TRANSCRIPTIONAL REGULATOR GALS"/>
    <property type="match status" value="1"/>
</dbReference>
<keyword evidence="1" id="KW-0805">Transcription regulation</keyword>
<dbReference type="Gene3D" id="1.10.260.40">
    <property type="entry name" value="lambda repressor-like DNA-binding domains"/>
    <property type="match status" value="1"/>
</dbReference>
<gene>
    <name evidence="6" type="ORF">BSCA_2299</name>
</gene>
<dbReference type="Proteomes" id="UP000029033">
    <property type="component" value="Unassembled WGS sequence"/>
</dbReference>
<dbReference type="GO" id="GO:0000976">
    <property type="term" value="F:transcription cis-regulatory region binding"/>
    <property type="evidence" value="ECO:0007669"/>
    <property type="project" value="TreeGrafter"/>
</dbReference>
<dbReference type="STRING" id="158787.BSCA_2299"/>
<dbReference type="SUPFAM" id="SSF47413">
    <property type="entry name" value="lambda repressor-like DNA-binding domains"/>
    <property type="match status" value="1"/>
</dbReference>
<evidence type="ECO:0000256" key="3">
    <source>
        <dbReference type="ARBA" id="ARBA00023163"/>
    </source>
</evidence>
<reference evidence="6 7" key="1">
    <citation type="submission" date="2014-03" db="EMBL/GenBank/DDBJ databases">
        <title>Genomics of Bifidobacteria.</title>
        <authorList>
            <person name="Ventura M."/>
            <person name="Milani C."/>
            <person name="Lugli G.A."/>
        </authorList>
    </citation>
    <scope>NUCLEOTIDE SEQUENCE [LARGE SCALE GENOMIC DNA]</scope>
    <source>
        <strain evidence="6 7">LMG 21589</strain>
    </source>
</reference>
<feature type="domain" description="HTH lacI-type" evidence="5">
    <location>
        <begin position="2"/>
        <end position="56"/>
    </location>
</feature>
<dbReference type="Gene3D" id="3.40.50.2300">
    <property type="match status" value="3"/>
</dbReference>
<comment type="caution">
    <text evidence="6">The sequence shown here is derived from an EMBL/GenBank/DDBJ whole genome shotgun (WGS) entry which is preliminary data.</text>
</comment>
<keyword evidence="7" id="KW-1185">Reference proteome</keyword>
<evidence type="ECO:0000256" key="2">
    <source>
        <dbReference type="ARBA" id="ARBA00023125"/>
    </source>
</evidence>
<evidence type="ECO:0000256" key="4">
    <source>
        <dbReference type="SAM" id="MobiDB-lite"/>
    </source>
</evidence>
<dbReference type="InterPro" id="IPR028082">
    <property type="entry name" value="Peripla_BP_I"/>
</dbReference>
<proteinExistence type="predicted"/>
<dbReference type="AlphaFoldDB" id="A0A087DEH1"/>
<feature type="region of interest" description="Disordered" evidence="4">
    <location>
        <begin position="243"/>
        <end position="274"/>
    </location>
</feature>
<protein>
    <submittedName>
        <fullName evidence="6">Regulatory protein LacI</fullName>
    </submittedName>
</protein>
<dbReference type="Pfam" id="PF13377">
    <property type="entry name" value="Peripla_BP_3"/>
    <property type="match status" value="1"/>
</dbReference>
<dbReference type="PANTHER" id="PTHR30146">
    <property type="entry name" value="LACI-RELATED TRANSCRIPTIONAL REPRESSOR"/>
    <property type="match status" value="1"/>
</dbReference>
<dbReference type="InterPro" id="IPR000843">
    <property type="entry name" value="HTH_LacI"/>
</dbReference>
<evidence type="ECO:0000256" key="1">
    <source>
        <dbReference type="ARBA" id="ARBA00023015"/>
    </source>
</evidence>